<keyword evidence="2" id="KW-1003">Cell membrane</keyword>
<proteinExistence type="inferred from homology"/>
<feature type="domain" description="Glycosyltransferase 2-like" evidence="11">
    <location>
        <begin position="14"/>
        <end position="136"/>
    </location>
</feature>
<dbReference type="SUPFAM" id="SSF53448">
    <property type="entry name" value="Nucleotide-diphospho-sugar transferases"/>
    <property type="match status" value="1"/>
</dbReference>
<feature type="region of interest" description="Disordered" evidence="10">
    <location>
        <begin position="280"/>
        <end position="302"/>
    </location>
</feature>
<evidence type="ECO:0000256" key="6">
    <source>
        <dbReference type="ARBA" id="ARBA00037281"/>
    </source>
</evidence>
<sequence length="302" mass="31893">MTSDVSAGTGVPASIVIPAHNEGSVIDRCLESLAQDPTGRLCEVVVAANGCSDDTAARARAFDGRFARLVVLDLPTPGKVGALNAGDEAATALPRIYLDADIELGPGALTALVEGLTTDEAVVASPHIHFDLTGSDLVVRQFYAMFAALPYVRDGLVGLGVYGLSPSGRARYDKFPELTADDLYVQRLFRDSERRNTDGTFTVQVPRTAKALVKVRTRVARGNAELADAGEALSQDTLDASSSTTSTTRAMLDEVRRNPKLLPAAVAYAGVTAVARRRAAKAGADTAWERDDSTRNTSQGEA</sequence>
<comment type="pathway">
    <text evidence="7">Carotenoid biosynthesis; staphyloxanthin biosynthesis; staphyloxanthin from farnesyl diphosphate: step 4/5.</text>
</comment>
<dbReference type="GO" id="GO:0016757">
    <property type="term" value="F:glycosyltransferase activity"/>
    <property type="evidence" value="ECO:0007669"/>
    <property type="project" value="UniProtKB-KW"/>
</dbReference>
<dbReference type="InterPro" id="IPR001173">
    <property type="entry name" value="Glyco_trans_2-like"/>
</dbReference>
<gene>
    <name evidence="12" type="ORF">ACFP57_13175</name>
</gene>
<dbReference type="EMBL" id="JBHSUA010000025">
    <property type="protein sequence ID" value="MFC6397928.1"/>
    <property type="molecule type" value="Genomic_DNA"/>
</dbReference>
<dbReference type="RefSeq" id="WP_343886742.1">
    <property type="nucleotide sequence ID" value="NZ_BAAAKI010000024.1"/>
</dbReference>
<comment type="subcellular location">
    <subcellularLocation>
        <location evidence="1">Cell membrane</location>
    </subcellularLocation>
</comment>
<organism evidence="12 13">
    <name type="scientific">Luteococcus sanguinis</name>
    <dbReference type="NCBI Taxonomy" id="174038"/>
    <lineage>
        <taxon>Bacteria</taxon>
        <taxon>Bacillati</taxon>
        <taxon>Actinomycetota</taxon>
        <taxon>Actinomycetes</taxon>
        <taxon>Propionibacteriales</taxon>
        <taxon>Propionibacteriaceae</taxon>
        <taxon>Luteococcus</taxon>
    </lineage>
</organism>
<evidence type="ECO:0000256" key="8">
    <source>
        <dbReference type="ARBA" id="ARBA00038120"/>
    </source>
</evidence>
<name>A0ABW1X355_9ACTN</name>
<dbReference type="Pfam" id="PF00535">
    <property type="entry name" value="Glycos_transf_2"/>
    <property type="match status" value="1"/>
</dbReference>
<evidence type="ECO:0000256" key="7">
    <source>
        <dbReference type="ARBA" id="ARBA00037904"/>
    </source>
</evidence>
<dbReference type="PANTHER" id="PTHR43646">
    <property type="entry name" value="GLYCOSYLTRANSFERASE"/>
    <property type="match status" value="1"/>
</dbReference>
<dbReference type="Proteomes" id="UP001596266">
    <property type="component" value="Unassembled WGS sequence"/>
</dbReference>
<evidence type="ECO:0000256" key="3">
    <source>
        <dbReference type="ARBA" id="ARBA00022676"/>
    </source>
</evidence>
<protein>
    <recommendedName>
        <fullName evidence="9">4,4'-diaponeurosporenoate glycosyltransferase</fullName>
    </recommendedName>
</protein>
<comment type="similarity">
    <text evidence="8">Belongs to the glycosyltransferase 2 family. CrtQ subfamily.</text>
</comment>
<dbReference type="InterPro" id="IPR029044">
    <property type="entry name" value="Nucleotide-diphossugar_trans"/>
</dbReference>
<evidence type="ECO:0000256" key="2">
    <source>
        <dbReference type="ARBA" id="ARBA00022475"/>
    </source>
</evidence>
<comment type="caution">
    <text evidence="12">The sequence shown here is derived from an EMBL/GenBank/DDBJ whole genome shotgun (WGS) entry which is preliminary data.</text>
</comment>
<evidence type="ECO:0000313" key="13">
    <source>
        <dbReference type="Proteomes" id="UP001596266"/>
    </source>
</evidence>
<evidence type="ECO:0000313" key="12">
    <source>
        <dbReference type="EMBL" id="MFC6397928.1"/>
    </source>
</evidence>
<keyword evidence="13" id="KW-1185">Reference proteome</keyword>
<keyword evidence="4 12" id="KW-0808">Transferase</keyword>
<evidence type="ECO:0000256" key="5">
    <source>
        <dbReference type="ARBA" id="ARBA00023136"/>
    </source>
</evidence>
<comment type="function">
    <text evidence="6">Catalyzes the glycosylation of 4,4'-diaponeurosporenoate, i.e. the esterification of glucose at the C1'' position with the carboxyl group of 4,4'-diaponeurosporenic acid, to form glycosyl-4,4'-diaponeurosporenoate. This is a step in the biosynthesis of staphyloxanthin, an orange pigment present in most staphylococci strains.</text>
</comment>
<evidence type="ECO:0000256" key="9">
    <source>
        <dbReference type="ARBA" id="ARBA00040345"/>
    </source>
</evidence>
<dbReference type="PANTHER" id="PTHR43646:SF2">
    <property type="entry name" value="GLYCOSYLTRANSFERASE 2-LIKE DOMAIN-CONTAINING PROTEIN"/>
    <property type="match status" value="1"/>
</dbReference>
<dbReference type="Gene3D" id="3.90.550.10">
    <property type="entry name" value="Spore Coat Polysaccharide Biosynthesis Protein SpsA, Chain A"/>
    <property type="match status" value="1"/>
</dbReference>
<evidence type="ECO:0000256" key="4">
    <source>
        <dbReference type="ARBA" id="ARBA00022679"/>
    </source>
</evidence>
<evidence type="ECO:0000256" key="1">
    <source>
        <dbReference type="ARBA" id="ARBA00004236"/>
    </source>
</evidence>
<keyword evidence="3 12" id="KW-0328">Glycosyltransferase</keyword>
<reference evidence="13" key="1">
    <citation type="journal article" date="2019" name="Int. J. Syst. Evol. Microbiol.">
        <title>The Global Catalogue of Microorganisms (GCM) 10K type strain sequencing project: providing services to taxonomists for standard genome sequencing and annotation.</title>
        <authorList>
            <consortium name="The Broad Institute Genomics Platform"/>
            <consortium name="The Broad Institute Genome Sequencing Center for Infectious Disease"/>
            <person name="Wu L."/>
            <person name="Ma J."/>
        </authorList>
    </citation>
    <scope>NUCLEOTIDE SEQUENCE [LARGE SCALE GENOMIC DNA]</scope>
    <source>
        <strain evidence="13">CGMCC 1.15277</strain>
    </source>
</reference>
<evidence type="ECO:0000256" key="10">
    <source>
        <dbReference type="SAM" id="MobiDB-lite"/>
    </source>
</evidence>
<accession>A0ABW1X355</accession>
<evidence type="ECO:0000259" key="11">
    <source>
        <dbReference type="Pfam" id="PF00535"/>
    </source>
</evidence>
<keyword evidence="5" id="KW-0472">Membrane</keyword>